<organism evidence="2 3">
    <name type="scientific">Actinoplanes awajinensis subsp. mycoplanecinus</name>
    <dbReference type="NCBI Taxonomy" id="135947"/>
    <lineage>
        <taxon>Bacteria</taxon>
        <taxon>Bacillati</taxon>
        <taxon>Actinomycetota</taxon>
        <taxon>Actinomycetes</taxon>
        <taxon>Micromonosporales</taxon>
        <taxon>Micromonosporaceae</taxon>
        <taxon>Actinoplanes</taxon>
    </lineage>
</organism>
<dbReference type="RefSeq" id="WP_067694840.1">
    <property type="nucleotide sequence ID" value="NZ_LLZH01000234.1"/>
</dbReference>
<reference evidence="2 3" key="1">
    <citation type="submission" date="2015-10" db="EMBL/GenBank/DDBJ databases">
        <authorList>
            <person name="Gilbert D.G."/>
        </authorList>
    </citation>
    <scope>NUCLEOTIDE SEQUENCE [LARGE SCALE GENOMIC DNA]</scope>
    <source>
        <strain evidence="2 3">NRRL B-16712</strain>
    </source>
</reference>
<feature type="region of interest" description="Disordered" evidence="1">
    <location>
        <begin position="1"/>
        <end position="34"/>
    </location>
</feature>
<sequence length="119" mass="12391">MRSPYDAGKPVSGALPSPPDSSTTIDTGDRDALAPGSHLTLTHATLDFATAPEAAFARDLQARGRTDLYTRDHEQIAAFFTGLHLLAPGIVPVTDGQPAAGERPSAHDVAIYGGVGRLD</sequence>
<accession>A0A101JR10</accession>
<dbReference type="Pfam" id="PF04672">
    <property type="entry name" value="Methyltransf_19"/>
    <property type="match status" value="1"/>
</dbReference>
<dbReference type="EMBL" id="LLZH01000234">
    <property type="protein sequence ID" value="KUL30846.1"/>
    <property type="molecule type" value="Genomic_DNA"/>
</dbReference>
<name>A0A101JR10_9ACTN</name>
<comment type="caution">
    <text evidence="2">The sequence shown here is derived from an EMBL/GenBank/DDBJ whole genome shotgun (WGS) entry which is preliminary data.</text>
</comment>
<gene>
    <name evidence="2" type="ORF">ADL15_23065</name>
</gene>
<dbReference type="Gene3D" id="3.40.50.150">
    <property type="entry name" value="Vaccinia Virus protein VP39"/>
    <property type="match status" value="1"/>
</dbReference>
<evidence type="ECO:0000313" key="2">
    <source>
        <dbReference type="EMBL" id="KUL30846.1"/>
    </source>
</evidence>
<proteinExistence type="predicted"/>
<evidence type="ECO:0000313" key="3">
    <source>
        <dbReference type="Proteomes" id="UP000053244"/>
    </source>
</evidence>
<protein>
    <submittedName>
        <fullName evidence="2">Uncharacterized protein</fullName>
    </submittedName>
</protein>
<dbReference type="AlphaFoldDB" id="A0A101JR10"/>
<keyword evidence="3" id="KW-1185">Reference proteome</keyword>
<evidence type="ECO:0000256" key="1">
    <source>
        <dbReference type="SAM" id="MobiDB-lite"/>
    </source>
</evidence>
<dbReference type="Proteomes" id="UP000053244">
    <property type="component" value="Unassembled WGS sequence"/>
</dbReference>
<dbReference type="InterPro" id="IPR029063">
    <property type="entry name" value="SAM-dependent_MTases_sf"/>
</dbReference>
<dbReference type="InterPro" id="IPR006764">
    <property type="entry name" value="SAM_dep_MeTrfase_SAV2177_type"/>
</dbReference>
<dbReference type="OrthoDB" id="3615675at2"/>